<dbReference type="EMBL" id="HACG01026964">
    <property type="protein sequence ID" value="CEK73829.1"/>
    <property type="molecule type" value="Transcribed_RNA"/>
</dbReference>
<sequence length="49" mass="5492">MSDSFFPPVVHYLLRQIGHHLTCGPRAGQHCFSHLSSKTNASNLQITEQ</sequence>
<evidence type="ECO:0000313" key="1">
    <source>
        <dbReference type="EMBL" id="CEK73829.1"/>
    </source>
</evidence>
<feature type="non-terminal residue" evidence="1">
    <location>
        <position position="49"/>
    </location>
</feature>
<proteinExistence type="predicted"/>
<accession>A0A0B6ZYS7</accession>
<protein>
    <submittedName>
        <fullName evidence="1">Uncharacterized protein</fullName>
    </submittedName>
</protein>
<reference evidence="1" key="1">
    <citation type="submission" date="2014-12" db="EMBL/GenBank/DDBJ databases">
        <title>Insight into the proteome of Arion vulgaris.</title>
        <authorList>
            <person name="Aradska J."/>
            <person name="Bulat T."/>
            <person name="Smidak R."/>
            <person name="Sarate P."/>
            <person name="Gangsoo J."/>
            <person name="Sialana F."/>
            <person name="Bilban M."/>
            <person name="Lubec G."/>
        </authorList>
    </citation>
    <scope>NUCLEOTIDE SEQUENCE</scope>
    <source>
        <tissue evidence="1">Skin</tissue>
    </source>
</reference>
<dbReference type="AlphaFoldDB" id="A0A0B6ZYS7"/>
<name>A0A0B6ZYS7_9EUPU</name>
<gene>
    <name evidence="1" type="primary">ORF88454</name>
</gene>
<organism evidence="1">
    <name type="scientific">Arion vulgaris</name>
    <dbReference type="NCBI Taxonomy" id="1028688"/>
    <lineage>
        <taxon>Eukaryota</taxon>
        <taxon>Metazoa</taxon>
        <taxon>Spiralia</taxon>
        <taxon>Lophotrochozoa</taxon>
        <taxon>Mollusca</taxon>
        <taxon>Gastropoda</taxon>
        <taxon>Heterobranchia</taxon>
        <taxon>Euthyneura</taxon>
        <taxon>Panpulmonata</taxon>
        <taxon>Eupulmonata</taxon>
        <taxon>Stylommatophora</taxon>
        <taxon>Helicina</taxon>
        <taxon>Arionoidea</taxon>
        <taxon>Arionidae</taxon>
        <taxon>Arion</taxon>
    </lineage>
</organism>